<dbReference type="Gene3D" id="3.40.50.410">
    <property type="entry name" value="von Willebrand factor, type A domain"/>
    <property type="match status" value="1"/>
</dbReference>
<dbReference type="GO" id="GO:0005789">
    <property type="term" value="C:endoplasmic reticulum membrane"/>
    <property type="evidence" value="ECO:0007669"/>
    <property type="project" value="UniProtKB-SubCell"/>
</dbReference>
<comment type="caution">
    <text evidence="16">The sequence shown here is derived from an EMBL/GenBank/DDBJ whole genome shotgun (WGS) entry which is preliminary data.</text>
</comment>
<evidence type="ECO:0000259" key="14">
    <source>
        <dbReference type="Pfam" id="PF04815"/>
    </source>
</evidence>
<dbReference type="InterPro" id="IPR006895">
    <property type="entry name" value="Znf_Sec23_Sec24"/>
</dbReference>
<dbReference type="Gene3D" id="3.40.20.10">
    <property type="entry name" value="Severin"/>
    <property type="match status" value="1"/>
</dbReference>
<keyword evidence="1 9" id="KW-0813">Transport</keyword>
<feature type="domain" description="Sec23/Sec24 trunk" evidence="13">
    <location>
        <begin position="260"/>
        <end position="477"/>
    </location>
</feature>
<evidence type="ECO:0000256" key="5">
    <source>
        <dbReference type="ARBA" id="ARBA00022892"/>
    </source>
</evidence>
<dbReference type="Gene3D" id="2.30.30.380">
    <property type="entry name" value="Zn-finger domain of Sec23/24"/>
    <property type="match status" value="1"/>
</dbReference>
<feature type="domain" description="Sec23/Sec24 helical" evidence="14">
    <location>
        <begin position="598"/>
        <end position="696"/>
    </location>
</feature>
<dbReference type="InterPro" id="IPR007123">
    <property type="entry name" value="Gelsolin-like_dom"/>
</dbReference>
<dbReference type="InterPro" id="IPR006896">
    <property type="entry name" value="Sec23/24_trunk_dom"/>
</dbReference>
<keyword evidence="3 9" id="KW-0256">Endoplasmic reticulum</keyword>
<dbReference type="SUPFAM" id="SSF53300">
    <property type="entry name" value="vWA-like"/>
    <property type="match status" value="1"/>
</dbReference>
<evidence type="ECO:0000313" key="16">
    <source>
        <dbReference type="EMBL" id="KAI5061503.1"/>
    </source>
</evidence>
<dbReference type="GO" id="GO:0090110">
    <property type="term" value="P:COPII-coated vesicle cargo loading"/>
    <property type="evidence" value="ECO:0007669"/>
    <property type="project" value="TreeGrafter"/>
</dbReference>
<gene>
    <name evidence="16" type="ORF">GOP47_0024008</name>
</gene>
<keyword evidence="2 9" id="KW-0479">Metal-binding</keyword>
<sequence length="848" mass="92271">MSQPQGGSEGTEIPLSNGASWASVTPDHQHQSVLPTPLSGSASSNRAMHNFAPVNTPPPPPNFRSASQIGITSPPLGFSTSSAAFSEIPVLHSDPPVLMNGVPSQHDGSLALSSDDSTNWSAASSFVLFTAHAVLKEKKAFNIPSLGFGAIVCPGREVVPIPPSIRRSPCRCQNCGAFSNLYCSIAPSTGQWKCPFCDKMNSSSGTYKAASKENLENWPELVTSVVDYVEVSSGRPGFVPVSETILAAPLMVLIDENLDDAHLQHLQSSLHGLLDSLPLSTRIGLITYGRTVSLYDFSQTGVAAADVFPGNSLPNKELQKTLLYGTGVYLAPLHVCISVAHSIVSSLRPYRGDLVEDARYRCMGTAVEIALSLIQGPSMEMPRSMVKKSGGCSRVLVCVGGPNTLGQGSVPHSQSHPSYMYLEKKAIKQMEHLGQEARRQDAVVDILCAGTCPVRVPVVQPLAAASGGVFILHDDFGESFGLNLQRAAKRTSGFRGIFEARSSDCFSATHVIGPGKAATSSAHETARNDKSVCMEVPTFEECQSFVMSFELNKDIKGDNVYFQFIAQYTNPYLMNVTRVVTVRLATTNSLVSYVRSIDDEVAAVLIGKRTVAFAKTASDALDMRASIDERTKQIAIKLGKPLNKSKLRCFPSELPKLGEILFHLRRGPLLGNIVGHEDERVVLRNLFLQASFDLSLRMLSPRVLMHREGGTFEELPAYDLAMQSNAAIVLDHGTDIFIWMGSDLSADETHSAAALAACRTLVEELTDQRFPAPRVLTFKEGTSQARYLQSRLIPAHKDPPYEQEARFPQLRSLNPDQRARLKSKFFHVDDLSFCEWMRSLKLVPAEPH</sequence>
<feature type="domain" description="Zinc finger Sec23/Sec24-type" evidence="12">
    <location>
        <begin position="169"/>
        <end position="206"/>
    </location>
</feature>
<evidence type="ECO:0000256" key="3">
    <source>
        <dbReference type="ARBA" id="ARBA00022824"/>
    </source>
</evidence>
<evidence type="ECO:0000256" key="8">
    <source>
        <dbReference type="ARBA" id="ARBA00023329"/>
    </source>
</evidence>
<dbReference type="SUPFAM" id="SSF82919">
    <property type="entry name" value="Zn-finger domain of Sec23/24"/>
    <property type="match status" value="1"/>
</dbReference>
<evidence type="ECO:0000259" key="12">
    <source>
        <dbReference type="Pfam" id="PF04810"/>
    </source>
</evidence>
<dbReference type="InterPro" id="IPR012990">
    <property type="entry name" value="Beta-sandwich_Sec23_24"/>
</dbReference>
<evidence type="ECO:0000259" key="15">
    <source>
        <dbReference type="Pfam" id="PF08033"/>
    </source>
</evidence>
<keyword evidence="9" id="KW-0963">Cytoplasm</keyword>
<organism evidence="16 17">
    <name type="scientific">Adiantum capillus-veneris</name>
    <name type="common">Maidenhair fern</name>
    <dbReference type="NCBI Taxonomy" id="13818"/>
    <lineage>
        <taxon>Eukaryota</taxon>
        <taxon>Viridiplantae</taxon>
        <taxon>Streptophyta</taxon>
        <taxon>Embryophyta</taxon>
        <taxon>Tracheophyta</taxon>
        <taxon>Polypodiopsida</taxon>
        <taxon>Polypodiidae</taxon>
        <taxon>Polypodiales</taxon>
        <taxon>Pteridineae</taxon>
        <taxon>Pteridaceae</taxon>
        <taxon>Vittarioideae</taxon>
        <taxon>Adiantum</taxon>
    </lineage>
</organism>
<dbReference type="Pfam" id="PF08033">
    <property type="entry name" value="Sec23_BS"/>
    <property type="match status" value="1"/>
</dbReference>
<dbReference type="OrthoDB" id="3979788at2759"/>
<dbReference type="PANTHER" id="PTHR11141:SF6">
    <property type="entry name" value="PROTEIN TRANSPORT PROTEIN SEC23 A"/>
    <property type="match status" value="1"/>
</dbReference>
<dbReference type="EMBL" id="JABFUD020000023">
    <property type="protein sequence ID" value="KAI5061503.1"/>
    <property type="molecule type" value="Genomic_DNA"/>
</dbReference>
<feature type="region of interest" description="Disordered" evidence="10">
    <location>
        <begin position="1"/>
        <end position="56"/>
    </location>
</feature>
<evidence type="ECO:0000256" key="9">
    <source>
        <dbReference type="RuleBase" id="RU365030"/>
    </source>
</evidence>
<evidence type="ECO:0000256" key="7">
    <source>
        <dbReference type="ARBA" id="ARBA00023136"/>
    </source>
</evidence>
<dbReference type="GO" id="GO:0070971">
    <property type="term" value="C:endoplasmic reticulum exit site"/>
    <property type="evidence" value="ECO:0007669"/>
    <property type="project" value="TreeGrafter"/>
</dbReference>
<dbReference type="InterPro" id="IPR006900">
    <property type="entry name" value="Sec23/24_helical_dom"/>
</dbReference>
<comment type="function">
    <text evidence="9">Component of the coat protein complex II (COPII) which promotes the formation of transport vesicles from the endoplasmic reticulum (ER). The coat has two main functions, the physical deformation of the endoplasmic reticulum membrane into vesicles and the selection of cargo molecules.</text>
</comment>
<dbReference type="GO" id="GO:0006886">
    <property type="term" value="P:intracellular protein transport"/>
    <property type="evidence" value="ECO:0007669"/>
    <property type="project" value="InterPro"/>
</dbReference>
<evidence type="ECO:0000259" key="11">
    <source>
        <dbReference type="Pfam" id="PF00626"/>
    </source>
</evidence>
<keyword evidence="17" id="KW-1185">Reference proteome</keyword>
<name>A0A9D4U5S5_ADICA</name>
<accession>A0A9D4U5S5</accession>
<evidence type="ECO:0000259" key="13">
    <source>
        <dbReference type="Pfam" id="PF04811"/>
    </source>
</evidence>
<evidence type="ECO:0000313" key="17">
    <source>
        <dbReference type="Proteomes" id="UP000886520"/>
    </source>
</evidence>
<evidence type="ECO:0000256" key="4">
    <source>
        <dbReference type="ARBA" id="ARBA00022833"/>
    </source>
</evidence>
<dbReference type="SUPFAM" id="SSF81811">
    <property type="entry name" value="Helical domain of Sec23/24"/>
    <property type="match status" value="1"/>
</dbReference>
<dbReference type="GO" id="GO:0005096">
    <property type="term" value="F:GTPase activator activity"/>
    <property type="evidence" value="ECO:0007669"/>
    <property type="project" value="TreeGrafter"/>
</dbReference>
<dbReference type="SUPFAM" id="SSF81995">
    <property type="entry name" value="beta-sandwich domain of Sec23/24"/>
    <property type="match status" value="1"/>
</dbReference>
<keyword evidence="8 9" id="KW-0968">Cytoplasmic vesicle</keyword>
<protein>
    <recommendedName>
        <fullName evidence="9">Protein transport protein SEC23</fullName>
    </recommendedName>
</protein>
<dbReference type="SUPFAM" id="SSF82754">
    <property type="entry name" value="C-terminal, gelsolin-like domain of Sec23/24"/>
    <property type="match status" value="1"/>
</dbReference>
<feature type="domain" description="Sec23/Sec24 beta-sandwich" evidence="15">
    <location>
        <begin position="493"/>
        <end position="587"/>
    </location>
</feature>
<dbReference type="GO" id="GO:0008270">
    <property type="term" value="F:zinc ion binding"/>
    <property type="evidence" value="ECO:0007669"/>
    <property type="project" value="InterPro"/>
</dbReference>
<dbReference type="InterPro" id="IPR037364">
    <property type="entry name" value="Sec23"/>
</dbReference>
<keyword evidence="7 9" id="KW-0472">Membrane</keyword>
<evidence type="ECO:0000256" key="6">
    <source>
        <dbReference type="ARBA" id="ARBA00022927"/>
    </source>
</evidence>
<dbReference type="Pfam" id="PF00626">
    <property type="entry name" value="Gelsolin"/>
    <property type="match status" value="1"/>
</dbReference>
<dbReference type="Pfam" id="PF04810">
    <property type="entry name" value="zf-Sec23_Sec24"/>
    <property type="match status" value="1"/>
</dbReference>
<feature type="domain" description="Gelsolin-like" evidence="11">
    <location>
        <begin position="727"/>
        <end position="786"/>
    </location>
</feature>
<dbReference type="Gene3D" id="1.20.120.730">
    <property type="entry name" value="Sec23/Sec24 helical domain"/>
    <property type="match status" value="1"/>
</dbReference>
<dbReference type="InterPro" id="IPR036174">
    <property type="entry name" value="Znf_Sec23_Sec24_sf"/>
</dbReference>
<dbReference type="Pfam" id="PF04815">
    <property type="entry name" value="Sec23_helical"/>
    <property type="match status" value="1"/>
</dbReference>
<reference evidence="16" key="1">
    <citation type="submission" date="2021-01" db="EMBL/GenBank/DDBJ databases">
        <title>Adiantum capillus-veneris genome.</title>
        <authorList>
            <person name="Fang Y."/>
            <person name="Liao Q."/>
        </authorList>
    </citation>
    <scope>NUCLEOTIDE SEQUENCE</scope>
    <source>
        <strain evidence="16">H3</strain>
        <tissue evidence="16">Leaf</tissue>
    </source>
</reference>
<keyword evidence="6 9" id="KW-0653">Protein transport</keyword>
<dbReference type="InterPro" id="IPR029006">
    <property type="entry name" value="ADF-H/Gelsolin-like_dom_sf"/>
</dbReference>
<comment type="subcellular location">
    <subcellularLocation>
        <location evidence="9">Cytoplasmic vesicle</location>
        <location evidence="9">COPII-coated vesicle membrane</location>
        <topology evidence="9">Peripheral membrane protein</topology>
        <orientation evidence="9">Cytoplasmic side</orientation>
    </subcellularLocation>
    <subcellularLocation>
        <location evidence="9">Endoplasmic reticulum membrane</location>
        <topology evidence="9">Peripheral membrane protein</topology>
        <orientation evidence="9">Cytoplasmic side</orientation>
    </subcellularLocation>
</comment>
<evidence type="ECO:0000256" key="2">
    <source>
        <dbReference type="ARBA" id="ARBA00022723"/>
    </source>
</evidence>
<keyword evidence="5 9" id="KW-0931">ER-Golgi transport</keyword>
<dbReference type="InterPro" id="IPR036465">
    <property type="entry name" value="vWFA_dom_sf"/>
</dbReference>
<dbReference type="GO" id="GO:0030127">
    <property type="term" value="C:COPII vesicle coat"/>
    <property type="evidence" value="ECO:0007669"/>
    <property type="project" value="InterPro"/>
</dbReference>
<evidence type="ECO:0000256" key="1">
    <source>
        <dbReference type="ARBA" id="ARBA00022448"/>
    </source>
</evidence>
<keyword evidence="4 9" id="KW-0862">Zinc</keyword>
<dbReference type="AlphaFoldDB" id="A0A9D4U5S5"/>
<dbReference type="Proteomes" id="UP000886520">
    <property type="component" value="Chromosome 23"/>
</dbReference>
<dbReference type="InterPro" id="IPR036175">
    <property type="entry name" value="Sec23/24_helical_dom_sf"/>
</dbReference>
<dbReference type="InterPro" id="IPR036180">
    <property type="entry name" value="Gelsolin-like_dom_sf"/>
</dbReference>
<evidence type="ECO:0000256" key="10">
    <source>
        <dbReference type="SAM" id="MobiDB-lite"/>
    </source>
</evidence>
<feature type="compositionally biased region" description="Polar residues" evidence="10">
    <location>
        <begin position="31"/>
        <end position="47"/>
    </location>
</feature>
<dbReference type="Pfam" id="PF04811">
    <property type="entry name" value="Sec23_trunk"/>
    <property type="match status" value="1"/>
</dbReference>
<proteinExistence type="inferred from homology"/>
<dbReference type="PANTHER" id="PTHR11141">
    <property type="entry name" value="PROTEIN TRANSPORT PROTEIN SEC23"/>
    <property type="match status" value="1"/>
</dbReference>
<comment type="similarity">
    <text evidence="9">Belongs to the SEC23/SEC24 family. SEC23 subfamily.</text>
</comment>